<keyword evidence="3" id="KW-0378">Hydrolase</keyword>
<dbReference type="PANTHER" id="PTHR43301">
    <property type="entry name" value="ARABINAN ENDO-1,5-ALPHA-L-ARABINOSIDASE"/>
    <property type="match status" value="1"/>
</dbReference>
<dbReference type="Gene3D" id="2.80.10.50">
    <property type="match status" value="1"/>
</dbReference>
<dbReference type="InterPro" id="IPR006710">
    <property type="entry name" value="Glyco_hydro_43"/>
</dbReference>
<organism evidence="8 9">
    <name type="scientific">Carboxylicivirga linearis</name>
    <dbReference type="NCBI Taxonomy" id="1628157"/>
    <lineage>
        <taxon>Bacteria</taxon>
        <taxon>Pseudomonadati</taxon>
        <taxon>Bacteroidota</taxon>
        <taxon>Bacteroidia</taxon>
        <taxon>Marinilabiliales</taxon>
        <taxon>Marinilabiliaceae</taxon>
        <taxon>Carboxylicivirga</taxon>
    </lineage>
</organism>
<evidence type="ECO:0000313" key="9">
    <source>
        <dbReference type="Proteomes" id="UP000708576"/>
    </source>
</evidence>
<accession>A0ABS5JYQ9</accession>
<dbReference type="InterPro" id="IPR024361">
    <property type="entry name" value="BACON"/>
</dbReference>
<dbReference type="Pfam" id="PF14200">
    <property type="entry name" value="RicinB_lectin_2"/>
    <property type="match status" value="1"/>
</dbReference>
<evidence type="ECO:0000256" key="1">
    <source>
        <dbReference type="ARBA" id="ARBA00004834"/>
    </source>
</evidence>
<dbReference type="InterPro" id="IPR013783">
    <property type="entry name" value="Ig-like_fold"/>
</dbReference>
<dbReference type="InterPro" id="IPR050727">
    <property type="entry name" value="GH43_arabinanases"/>
</dbReference>
<dbReference type="InterPro" id="IPR035992">
    <property type="entry name" value="Ricin_B-like_lectins"/>
</dbReference>
<comment type="pathway">
    <text evidence="1">Glycan metabolism; L-arabinan degradation.</text>
</comment>
<evidence type="ECO:0000256" key="2">
    <source>
        <dbReference type="ARBA" id="ARBA00009865"/>
    </source>
</evidence>
<gene>
    <name evidence="8" type="ORF">KEM10_16950</name>
</gene>
<dbReference type="CDD" id="cd14948">
    <property type="entry name" value="BACON"/>
    <property type="match status" value="1"/>
</dbReference>
<feature type="domain" description="Ricin B lectin" evidence="6">
    <location>
        <begin position="371"/>
        <end position="443"/>
    </location>
</feature>
<dbReference type="RefSeq" id="WP_212217221.1">
    <property type="nucleotide sequence ID" value="NZ_JAGUCO010000017.1"/>
</dbReference>
<dbReference type="SUPFAM" id="SSF50370">
    <property type="entry name" value="Ricin B-like lectins"/>
    <property type="match status" value="1"/>
</dbReference>
<dbReference type="Pfam" id="PF04616">
    <property type="entry name" value="Glyco_hydro_43"/>
    <property type="match status" value="1"/>
</dbReference>
<evidence type="ECO:0000256" key="3">
    <source>
        <dbReference type="ARBA" id="ARBA00022801"/>
    </source>
</evidence>
<keyword evidence="4" id="KW-0326">Glycosidase</keyword>
<dbReference type="NCBIfam" id="TIGR04183">
    <property type="entry name" value="Por_Secre_tail"/>
    <property type="match status" value="1"/>
</dbReference>
<dbReference type="CDD" id="cd08998">
    <property type="entry name" value="GH43_Arb43a-like"/>
    <property type="match status" value="1"/>
</dbReference>
<proteinExistence type="inferred from homology"/>
<dbReference type="Proteomes" id="UP000708576">
    <property type="component" value="Unassembled WGS sequence"/>
</dbReference>
<evidence type="ECO:0000259" key="6">
    <source>
        <dbReference type="Pfam" id="PF14200"/>
    </source>
</evidence>
<comment type="caution">
    <text evidence="8">The sequence shown here is derived from an EMBL/GenBank/DDBJ whole genome shotgun (WGS) entry which is preliminary data.</text>
</comment>
<keyword evidence="9" id="KW-1185">Reference proteome</keyword>
<dbReference type="CDD" id="cd00161">
    <property type="entry name" value="beta-trefoil_Ricin-like"/>
    <property type="match status" value="1"/>
</dbReference>
<dbReference type="InterPro" id="IPR023296">
    <property type="entry name" value="Glyco_hydro_beta-prop_sf"/>
</dbReference>
<dbReference type="SUPFAM" id="SSF75005">
    <property type="entry name" value="Arabinanase/levansucrase/invertase"/>
    <property type="match status" value="1"/>
</dbReference>
<evidence type="ECO:0000313" key="8">
    <source>
        <dbReference type="EMBL" id="MBS2099979.1"/>
    </source>
</evidence>
<dbReference type="InterPro" id="IPR000772">
    <property type="entry name" value="Ricin_B_lectin"/>
</dbReference>
<dbReference type="Pfam" id="PF13004">
    <property type="entry name" value="BACON"/>
    <property type="match status" value="1"/>
</dbReference>
<name>A0ABS5JYQ9_9BACT</name>
<dbReference type="Gene3D" id="2.60.40.10">
    <property type="entry name" value="Immunoglobulins"/>
    <property type="match status" value="1"/>
</dbReference>
<dbReference type="PANTHER" id="PTHR43301:SF3">
    <property type="entry name" value="ARABINAN ENDO-1,5-ALPHA-L-ARABINOSIDASE A-RELATED"/>
    <property type="match status" value="1"/>
</dbReference>
<protein>
    <submittedName>
        <fullName evidence="8">Family 43 glycosylhydrolase</fullName>
    </submittedName>
</protein>
<comment type="similarity">
    <text evidence="2">Belongs to the glycosyl hydrolase 43 family.</text>
</comment>
<dbReference type="EMBL" id="JAGUCO010000017">
    <property type="protein sequence ID" value="MBS2099979.1"/>
    <property type="molecule type" value="Genomic_DNA"/>
</dbReference>
<reference evidence="8 9" key="1">
    <citation type="journal article" date="2015" name="Int. J. Syst. Evol. Microbiol.">
        <title>Carboxylicivirga linearis sp. nov., isolated from a sea cucumber culture pond.</title>
        <authorList>
            <person name="Wang F.Q."/>
            <person name="Zhou Y.X."/>
            <person name="Lin X.Z."/>
            <person name="Chen G.J."/>
            <person name="Du Z.J."/>
        </authorList>
    </citation>
    <scope>NUCLEOTIDE SEQUENCE [LARGE SCALE GENOMIC DNA]</scope>
    <source>
        <strain evidence="8 9">FB218</strain>
    </source>
</reference>
<evidence type="ECO:0000256" key="4">
    <source>
        <dbReference type="ARBA" id="ARBA00023295"/>
    </source>
</evidence>
<sequence length="685" mass="75990">MKELTFTSKKILITILLFVGLMGVSKVGAQSWPAGIHDPSSIVKCGDKYWVFGTGDGIHAMYSYDLVTWQQGPSPFTKTEFPDWINDYVNGATDGDGNPVFHGGFWAPDIIYMNDQYYLYYSCSEWGTMTSTIGCVTTKSLNPEDADYGWTDVGFLGIWSYQPGLALNAIDPALSRGHDNKIWMVYGSFNSRGMVVTEIDSVSGKPKSYEGNLPGTTIANSWTGPNSNSYAEGEGACMIYRDGYYYLFYNKGGCCNGIASTYYVVMGRSTSPKGPFVDKIGRNMVAYGTSSGGTVVLRHNDSRGEEDRYFGPGHIGVYRENGVDHVSFHYYSPNGYYPSEAADYKGGPTLGMGFLKWGADGWPSISMNYLDPGYYTLKNANSNKMLDVQGHSSADGRVLYQYAENDLYDTQKWLFSSLGTGEYTIRSYDDKTLYIEAAGDNNGDILRLTDSYTGSINQKFRVAQSPNGKTLVYPSAQDNLLEIPYAYTSDYQVKLWPNTNHDCQRWYVESFDETLISSVSDLDFTHQDTICTSVELESNGSWSIRVTDDSWLSVSPLEGTGSSALTITATANTLSEERTNRITITSKSGQRETIKITQSFSTSTGINTEDWIDLQVFPNPTNSNLTVKADQLISVDIYNSAGMKVNSYKEQKIEFNCDLSGYNSGIYLVKVIGKEGFAFRKVIKK</sequence>
<dbReference type="Gene3D" id="2.115.10.20">
    <property type="entry name" value="Glycosyl hydrolase domain, family 43"/>
    <property type="match status" value="1"/>
</dbReference>
<feature type="domain" description="Secretion system C-terminal sorting" evidence="7">
    <location>
        <begin position="616"/>
        <end position="683"/>
    </location>
</feature>
<dbReference type="InterPro" id="IPR026444">
    <property type="entry name" value="Secre_tail"/>
</dbReference>
<feature type="domain" description="BACON" evidence="5">
    <location>
        <begin position="547"/>
        <end position="599"/>
    </location>
</feature>
<evidence type="ECO:0000259" key="5">
    <source>
        <dbReference type="Pfam" id="PF13004"/>
    </source>
</evidence>
<dbReference type="Pfam" id="PF18962">
    <property type="entry name" value="Por_Secre_tail"/>
    <property type="match status" value="1"/>
</dbReference>
<dbReference type="PROSITE" id="PS50231">
    <property type="entry name" value="RICIN_B_LECTIN"/>
    <property type="match status" value="1"/>
</dbReference>
<evidence type="ECO:0000259" key="7">
    <source>
        <dbReference type="Pfam" id="PF18962"/>
    </source>
</evidence>